<accession>A0A8S5UTK2</accession>
<name>A0A8S5UTK2_9CAUD</name>
<protein>
    <submittedName>
        <fullName evidence="1">Uncharacterized protein</fullName>
    </submittedName>
</protein>
<organism evidence="1">
    <name type="scientific">Myoviridae sp. ctYA416</name>
    <dbReference type="NCBI Taxonomy" id="2825125"/>
    <lineage>
        <taxon>Viruses</taxon>
        <taxon>Duplodnaviria</taxon>
        <taxon>Heunggongvirae</taxon>
        <taxon>Uroviricota</taxon>
        <taxon>Caudoviricetes</taxon>
    </lineage>
</organism>
<reference evidence="1" key="1">
    <citation type="journal article" date="2021" name="Proc. Natl. Acad. Sci. U.S.A.">
        <title>A Catalog of Tens of Thousands of Viruses from Human Metagenomes Reveals Hidden Associations with Chronic Diseases.</title>
        <authorList>
            <person name="Tisza M.J."/>
            <person name="Buck C.B."/>
        </authorList>
    </citation>
    <scope>NUCLEOTIDE SEQUENCE</scope>
    <source>
        <strain evidence="1">CtYA416</strain>
    </source>
</reference>
<sequence length="249" mass="29472">MFIRREVEKYVFNEVVFYRKEDVTSHSNGNIIRFDNRASDLFLQHRDNQLELRVFLQDLYAIYELDYSKSKVATLVNEEDYVSAVDSYDGDMDWSDGELHYFFISIFTLNRHCGEIIETIMEEIEDLDRISYEFCSISEFGGADIYINTDKQHRFFSRREAIIVYNDTHVFYEETTKQGNLAFHLFNIVKQLGMPEDVEWAKNNEDQFNIDESNVRLVNYIRNDMGGEFRTKGCKLMIKPFLKEAPING</sequence>
<dbReference type="EMBL" id="BK016136">
    <property type="protein sequence ID" value="DAF97825.1"/>
    <property type="molecule type" value="Genomic_DNA"/>
</dbReference>
<proteinExistence type="predicted"/>
<evidence type="ECO:0000313" key="1">
    <source>
        <dbReference type="EMBL" id="DAF97825.1"/>
    </source>
</evidence>